<feature type="compositionally biased region" description="Basic and acidic residues" evidence="1">
    <location>
        <begin position="24"/>
        <end position="61"/>
    </location>
</feature>
<proteinExistence type="predicted"/>
<organism evidence="2 3">
    <name type="scientific">Aspergillus leporis</name>
    <dbReference type="NCBI Taxonomy" id="41062"/>
    <lineage>
        <taxon>Eukaryota</taxon>
        <taxon>Fungi</taxon>
        <taxon>Dikarya</taxon>
        <taxon>Ascomycota</taxon>
        <taxon>Pezizomycotina</taxon>
        <taxon>Eurotiomycetes</taxon>
        <taxon>Eurotiomycetidae</taxon>
        <taxon>Eurotiales</taxon>
        <taxon>Aspergillaceae</taxon>
        <taxon>Aspergillus</taxon>
        <taxon>Aspergillus subgen. Circumdati</taxon>
    </lineage>
</organism>
<feature type="region of interest" description="Disordered" evidence="1">
    <location>
        <begin position="1"/>
        <end position="74"/>
    </location>
</feature>
<gene>
    <name evidence="2" type="ORF">BDV29DRAFT_151705</name>
</gene>
<evidence type="ECO:0000313" key="2">
    <source>
        <dbReference type="EMBL" id="KAB8079415.1"/>
    </source>
</evidence>
<accession>A0A5N5XGS7</accession>
<dbReference type="EMBL" id="ML732150">
    <property type="protein sequence ID" value="KAB8079415.1"/>
    <property type="molecule type" value="Genomic_DNA"/>
</dbReference>
<keyword evidence="3" id="KW-1185">Reference proteome</keyword>
<dbReference type="Proteomes" id="UP000326565">
    <property type="component" value="Unassembled WGS sequence"/>
</dbReference>
<reference evidence="2 3" key="1">
    <citation type="submission" date="2019-04" db="EMBL/GenBank/DDBJ databases">
        <title>Friends and foes A comparative genomics study of 23 Aspergillus species from section Flavi.</title>
        <authorList>
            <consortium name="DOE Joint Genome Institute"/>
            <person name="Kjaerbolling I."/>
            <person name="Vesth T."/>
            <person name="Frisvad J.C."/>
            <person name="Nybo J.L."/>
            <person name="Theobald S."/>
            <person name="Kildgaard S."/>
            <person name="Isbrandt T."/>
            <person name="Kuo A."/>
            <person name="Sato A."/>
            <person name="Lyhne E.K."/>
            <person name="Kogle M.E."/>
            <person name="Wiebenga A."/>
            <person name="Kun R.S."/>
            <person name="Lubbers R.J."/>
            <person name="Makela M.R."/>
            <person name="Barry K."/>
            <person name="Chovatia M."/>
            <person name="Clum A."/>
            <person name="Daum C."/>
            <person name="Haridas S."/>
            <person name="He G."/>
            <person name="LaButti K."/>
            <person name="Lipzen A."/>
            <person name="Mondo S."/>
            <person name="Riley R."/>
            <person name="Salamov A."/>
            <person name="Simmons B.A."/>
            <person name="Magnuson J.K."/>
            <person name="Henrissat B."/>
            <person name="Mortensen U.H."/>
            <person name="Larsen T.O."/>
            <person name="Devries R.P."/>
            <person name="Grigoriev I.V."/>
            <person name="Machida M."/>
            <person name="Baker S.E."/>
            <person name="Andersen M.R."/>
        </authorList>
    </citation>
    <scope>NUCLEOTIDE SEQUENCE [LARGE SCALE GENOMIC DNA]</scope>
    <source>
        <strain evidence="2 3">CBS 151.66</strain>
    </source>
</reference>
<evidence type="ECO:0000256" key="1">
    <source>
        <dbReference type="SAM" id="MobiDB-lite"/>
    </source>
</evidence>
<name>A0A5N5XGS7_9EURO</name>
<evidence type="ECO:0000313" key="3">
    <source>
        <dbReference type="Proteomes" id="UP000326565"/>
    </source>
</evidence>
<dbReference type="AlphaFoldDB" id="A0A5N5XGS7"/>
<dbReference type="OrthoDB" id="1696305at2759"/>
<protein>
    <submittedName>
        <fullName evidence="2">Uncharacterized protein</fullName>
    </submittedName>
</protein>
<sequence>MSEESHPRRHQGILDRMLHHKHPLQAEDQHQNQHDSQDKEPQKKEEEGELDKIKDYVKKDQELEEEGDTYAGLM</sequence>
<feature type="compositionally biased region" description="Basic and acidic residues" evidence="1">
    <location>
        <begin position="1"/>
        <end position="17"/>
    </location>
</feature>